<keyword evidence="3" id="KW-1185">Reference proteome</keyword>
<reference evidence="2" key="1">
    <citation type="submission" date="2020-06" db="EMBL/GenBank/DDBJ databases">
        <title>WGS assembly of Ceratodon purpureus strain R40.</title>
        <authorList>
            <person name="Carey S.B."/>
            <person name="Jenkins J."/>
            <person name="Shu S."/>
            <person name="Lovell J.T."/>
            <person name="Sreedasyam A."/>
            <person name="Maumus F."/>
            <person name="Tiley G.P."/>
            <person name="Fernandez-Pozo N."/>
            <person name="Barry K."/>
            <person name="Chen C."/>
            <person name="Wang M."/>
            <person name="Lipzen A."/>
            <person name="Daum C."/>
            <person name="Saski C.A."/>
            <person name="Payton A.C."/>
            <person name="Mcbreen J.C."/>
            <person name="Conrad R.E."/>
            <person name="Kollar L.M."/>
            <person name="Olsson S."/>
            <person name="Huttunen S."/>
            <person name="Landis J.B."/>
            <person name="Wickett N.J."/>
            <person name="Johnson M.G."/>
            <person name="Rensing S.A."/>
            <person name="Grimwood J."/>
            <person name="Schmutz J."/>
            <person name="Mcdaniel S.F."/>
        </authorList>
    </citation>
    <scope>NUCLEOTIDE SEQUENCE</scope>
    <source>
        <strain evidence="2">R40</strain>
    </source>
</reference>
<accession>A0A8T0GRN0</accession>
<protein>
    <submittedName>
        <fullName evidence="2">Uncharacterized protein</fullName>
    </submittedName>
</protein>
<evidence type="ECO:0000256" key="1">
    <source>
        <dbReference type="SAM" id="SignalP"/>
    </source>
</evidence>
<evidence type="ECO:0000313" key="2">
    <source>
        <dbReference type="EMBL" id="KAG0559622.1"/>
    </source>
</evidence>
<keyword evidence="1" id="KW-0732">Signal</keyword>
<dbReference type="Proteomes" id="UP000822688">
    <property type="component" value="Chromosome 10"/>
</dbReference>
<dbReference type="AlphaFoldDB" id="A0A8T0GRN0"/>
<organism evidence="2 3">
    <name type="scientific">Ceratodon purpureus</name>
    <name type="common">Fire moss</name>
    <name type="synonym">Dicranum purpureum</name>
    <dbReference type="NCBI Taxonomy" id="3225"/>
    <lineage>
        <taxon>Eukaryota</taxon>
        <taxon>Viridiplantae</taxon>
        <taxon>Streptophyta</taxon>
        <taxon>Embryophyta</taxon>
        <taxon>Bryophyta</taxon>
        <taxon>Bryophytina</taxon>
        <taxon>Bryopsida</taxon>
        <taxon>Dicranidae</taxon>
        <taxon>Pseudoditrichales</taxon>
        <taxon>Ditrichaceae</taxon>
        <taxon>Ceratodon</taxon>
    </lineage>
</organism>
<name>A0A8T0GRN0_CERPU</name>
<gene>
    <name evidence="2" type="ORF">KC19_10G119100</name>
</gene>
<dbReference type="EMBL" id="CM026431">
    <property type="protein sequence ID" value="KAG0559622.1"/>
    <property type="molecule type" value="Genomic_DNA"/>
</dbReference>
<proteinExistence type="predicted"/>
<sequence length="56" mass="6481">MNIFIYVGLFVFTETCYSLSPASIVELSQKFQFEDVDVLTIRHIFSSTAMCLPYYT</sequence>
<feature type="chain" id="PRO_5035865192" evidence="1">
    <location>
        <begin position="19"/>
        <end position="56"/>
    </location>
</feature>
<comment type="caution">
    <text evidence="2">The sequence shown here is derived from an EMBL/GenBank/DDBJ whole genome shotgun (WGS) entry which is preliminary data.</text>
</comment>
<evidence type="ECO:0000313" key="3">
    <source>
        <dbReference type="Proteomes" id="UP000822688"/>
    </source>
</evidence>
<feature type="signal peptide" evidence="1">
    <location>
        <begin position="1"/>
        <end position="18"/>
    </location>
</feature>